<dbReference type="InterPro" id="IPR007329">
    <property type="entry name" value="FMN-bd"/>
</dbReference>
<accession>A0A7G9W9Z6</accession>
<dbReference type="Pfam" id="PF04205">
    <property type="entry name" value="FMN_bind"/>
    <property type="match status" value="1"/>
</dbReference>
<evidence type="ECO:0000259" key="1">
    <source>
        <dbReference type="SMART" id="SM00900"/>
    </source>
</evidence>
<reference evidence="2 3" key="1">
    <citation type="submission" date="2020-07" db="EMBL/GenBank/DDBJ databases">
        <title>Alkalicella. sp. LB2 genome.</title>
        <authorList>
            <person name="Postec A."/>
            <person name="Quemeneur M."/>
        </authorList>
    </citation>
    <scope>NUCLEOTIDE SEQUENCE [LARGE SCALE GENOMIC DNA]</scope>
    <source>
        <strain evidence="2 3">LB2</strain>
    </source>
</reference>
<dbReference type="SMART" id="SM00900">
    <property type="entry name" value="FMN_bind"/>
    <property type="match status" value="1"/>
</dbReference>
<sequence>MLKKIVIGIVVLLVIFGGGRLAIHVMSKNLVKDVVVSSVDLASISDGEYIGAISMEPVNAEVKVIVENSIIKDIIILKHEHGLGEKGERVIENVIESQSLEVDTISGATASSTIILKAIENALLGK</sequence>
<dbReference type="RefSeq" id="WP_213165871.1">
    <property type="nucleotide sequence ID" value="NZ_CP058559.1"/>
</dbReference>
<dbReference type="Proteomes" id="UP000516160">
    <property type="component" value="Chromosome"/>
</dbReference>
<evidence type="ECO:0000313" key="2">
    <source>
        <dbReference type="EMBL" id="QNO15508.1"/>
    </source>
</evidence>
<dbReference type="KEGG" id="acae:HYG86_12385"/>
<dbReference type="AlphaFoldDB" id="A0A7G9W9Z6"/>
<protein>
    <submittedName>
        <fullName evidence="2">FMN-binding protein</fullName>
    </submittedName>
</protein>
<gene>
    <name evidence="2" type="ORF">HYG86_12385</name>
</gene>
<dbReference type="GO" id="GO:0016020">
    <property type="term" value="C:membrane"/>
    <property type="evidence" value="ECO:0007669"/>
    <property type="project" value="InterPro"/>
</dbReference>
<organism evidence="2 3">
    <name type="scientific">Alkalicella caledoniensis</name>
    <dbReference type="NCBI Taxonomy" id="2731377"/>
    <lineage>
        <taxon>Bacteria</taxon>
        <taxon>Bacillati</taxon>
        <taxon>Bacillota</taxon>
        <taxon>Clostridia</taxon>
        <taxon>Eubacteriales</taxon>
        <taxon>Proteinivoracaceae</taxon>
        <taxon>Alkalicella</taxon>
    </lineage>
</organism>
<dbReference type="Gene3D" id="3.90.1010.20">
    <property type="match status" value="1"/>
</dbReference>
<proteinExistence type="predicted"/>
<keyword evidence="3" id="KW-1185">Reference proteome</keyword>
<dbReference type="GO" id="GO:0010181">
    <property type="term" value="F:FMN binding"/>
    <property type="evidence" value="ECO:0007669"/>
    <property type="project" value="InterPro"/>
</dbReference>
<name>A0A7G9W9Z6_ALKCA</name>
<evidence type="ECO:0000313" key="3">
    <source>
        <dbReference type="Proteomes" id="UP000516160"/>
    </source>
</evidence>
<dbReference type="EMBL" id="CP058559">
    <property type="protein sequence ID" value="QNO15508.1"/>
    <property type="molecule type" value="Genomic_DNA"/>
</dbReference>
<feature type="domain" description="FMN-binding" evidence="1">
    <location>
        <begin position="54"/>
        <end position="126"/>
    </location>
</feature>